<reference evidence="4" key="1">
    <citation type="submission" date="2010-10" db="EMBL/GenBank/DDBJ databases">
        <title>The complete genome of Halanaerobium praevalens DSM 2228.</title>
        <authorList>
            <consortium name="US DOE Joint Genome Institute (JGI-PGF)"/>
            <person name="Lucas S."/>
            <person name="Copeland A."/>
            <person name="Lapidus A."/>
            <person name="Glavina del Rio T."/>
            <person name="Dalin E."/>
            <person name="Tice H."/>
            <person name="Bruce D."/>
            <person name="Goodwin L."/>
            <person name="Pitluck S."/>
            <person name="Kyrpides N."/>
            <person name="Mavromatis K."/>
            <person name="Ivanova N."/>
            <person name="Ovchinnikova G."/>
            <person name="Chertkov O."/>
            <person name="Detter J.C."/>
            <person name="Han C."/>
            <person name="Larimer F."/>
            <person name="Land M."/>
            <person name="Hauser L."/>
            <person name="Markowitz V."/>
            <person name="Cheng J.-F."/>
            <person name="Hugenholtz P."/>
            <person name="Woyke T."/>
            <person name="Wu D."/>
            <person name="Tindall B."/>
            <person name="Pomrenke H.G."/>
            <person name="Brambilla E."/>
            <person name="Klenk H.-P."/>
            <person name="Eisen J.A."/>
        </authorList>
    </citation>
    <scope>NUCLEOTIDE SEQUENCE [LARGE SCALE GENOMIC DNA]</scope>
    <source>
        <strain evidence="4">ATCC 33744 / DSM 2228 / GSL</strain>
    </source>
</reference>
<keyword evidence="4" id="KW-1185">Reference proteome</keyword>
<evidence type="ECO:0000256" key="1">
    <source>
        <dbReference type="SAM" id="Phobius"/>
    </source>
</evidence>
<dbReference type="InterPro" id="IPR021309">
    <property type="entry name" value="YgaP-like_TM"/>
</dbReference>
<proteinExistence type="predicted"/>
<organism evidence="3 4">
    <name type="scientific">Halanaerobium praevalens (strain ATCC 33744 / DSM 2228 / GSL)</name>
    <dbReference type="NCBI Taxonomy" id="572479"/>
    <lineage>
        <taxon>Bacteria</taxon>
        <taxon>Bacillati</taxon>
        <taxon>Bacillota</taxon>
        <taxon>Clostridia</taxon>
        <taxon>Halanaerobiales</taxon>
        <taxon>Halanaerobiaceae</taxon>
        <taxon>Halanaerobium</taxon>
    </lineage>
</organism>
<dbReference type="PATRIC" id="fig|572479.3.peg.311"/>
<dbReference type="STRING" id="572479.Hprae_0308"/>
<feature type="domain" description="Inner membrane protein YgaP-like transmembrane" evidence="2">
    <location>
        <begin position="1"/>
        <end position="62"/>
    </location>
</feature>
<dbReference type="AlphaFoldDB" id="E3DN59"/>
<feature type="transmembrane region" description="Helical" evidence="1">
    <location>
        <begin position="9"/>
        <end position="25"/>
    </location>
</feature>
<evidence type="ECO:0000313" key="4">
    <source>
        <dbReference type="Proteomes" id="UP000006866"/>
    </source>
</evidence>
<name>E3DN59_HALPG</name>
<dbReference type="EMBL" id="CP002175">
    <property type="protein sequence ID" value="ADO76465.1"/>
    <property type="molecule type" value="Genomic_DNA"/>
</dbReference>
<reference evidence="3 4" key="2">
    <citation type="journal article" date="2011" name="Stand. Genomic Sci.">
        <title>Complete genome sequence of the extremely halophilic Halanaerobium praevalens type strain (GSL).</title>
        <authorList>
            <person name="Ivanova N."/>
            <person name="Sikorski J."/>
            <person name="Chertkov O."/>
            <person name="Nolan M."/>
            <person name="Lucas S."/>
            <person name="Hammon N."/>
            <person name="Deshpande S."/>
            <person name="Cheng J.F."/>
            <person name="Tapia R."/>
            <person name="Han C."/>
            <person name="Goodwin L."/>
            <person name="Pitluck S."/>
            <person name="Huntemann M."/>
            <person name="Liolios K."/>
            <person name="Pagani I."/>
            <person name="Mavromatis K."/>
            <person name="Ovchinikova G."/>
            <person name="Pati A."/>
            <person name="Chen A."/>
            <person name="Palaniappan K."/>
            <person name="Land M."/>
            <person name="Hauser L."/>
            <person name="Brambilla E.M."/>
            <person name="Kannan K.P."/>
            <person name="Rohde M."/>
            <person name="Tindall B.J."/>
            <person name="Goker M."/>
            <person name="Detter J.C."/>
            <person name="Woyke T."/>
            <person name="Bristow J."/>
            <person name="Eisen J.A."/>
            <person name="Markowitz V."/>
            <person name="Hugenholtz P."/>
            <person name="Kyrpides N.C."/>
            <person name="Klenk H.P."/>
            <person name="Lapidus A."/>
        </authorList>
    </citation>
    <scope>NUCLEOTIDE SEQUENCE [LARGE SCALE GENOMIC DNA]</scope>
    <source>
        <strain evidence="4">ATCC 33744 / DSM 2228 / GSL</strain>
    </source>
</reference>
<dbReference type="OrthoDB" id="5405951at2"/>
<keyword evidence="1" id="KW-0812">Transmembrane</keyword>
<evidence type="ECO:0000313" key="3">
    <source>
        <dbReference type="EMBL" id="ADO76465.1"/>
    </source>
</evidence>
<accession>E3DN59</accession>
<keyword evidence="1" id="KW-0472">Membrane</keyword>
<dbReference type="KEGG" id="hpk:Hprae_0308"/>
<keyword evidence="1" id="KW-1133">Transmembrane helix</keyword>
<dbReference type="Proteomes" id="UP000006866">
    <property type="component" value="Chromosome"/>
</dbReference>
<evidence type="ECO:0000259" key="2">
    <source>
        <dbReference type="Pfam" id="PF11127"/>
    </source>
</evidence>
<sequence length="63" mass="7233">MKNVGQIDKWLRIIVGIILLSMFFFGQGNSYAFLIFGIIALYTGLTRNCMLYKLLGINTRKDK</sequence>
<dbReference type="Pfam" id="PF11127">
    <property type="entry name" value="YgaP-like_TM"/>
    <property type="match status" value="1"/>
</dbReference>
<protein>
    <recommendedName>
        <fullName evidence="2">Inner membrane protein YgaP-like transmembrane domain-containing protein</fullName>
    </recommendedName>
</protein>
<dbReference type="HOGENOM" id="CLU_176022_4_0_9"/>
<dbReference type="RefSeq" id="WP_014552498.1">
    <property type="nucleotide sequence ID" value="NC_017455.1"/>
</dbReference>
<gene>
    <name evidence="3" type="ordered locus">Hprae_0308</name>
</gene>